<dbReference type="PATRIC" id="fig|1280948.3.peg.3370"/>
<keyword evidence="3" id="KW-1185">Reference proteome</keyword>
<feature type="chain" id="PRO_5001571465" description="DUF1287 domain-containing protein" evidence="1">
    <location>
        <begin position="20"/>
        <end position="202"/>
    </location>
</feature>
<dbReference type="OrthoDB" id="114026at2"/>
<dbReference type="AlphaFoldDB" id="A0A059DWE3"/>
<evidence type="ECO:0000256" key="1">
    <source>
        <dbReference type="SAM" id="SignalP"/>
    </source>
</evidence>
<protein>
    <recommendedName>
        <fullName evidence="4">DUF1287 domain-containing protein</fullName>
    </recommendedName>
</protein>
<gene>
    <name evidence="2" type="ORF">HY36_11245</name>
</gene>
<reference evidence="2 3" key="1">
    <citation type="journal article" date="2014" name="Antonie Van Leeuwenhoek">
        <title>Hyphomonas beringensis sp. nov. and Hyphomonas chukchiensis sp. nov., isolated from surface seawater of the Bering Sea and Chukchi Sea.</title>
        <authorList>
            <person name="Li C."/>
            <person name="Lai Q."/>
            <person name="Li G."/>
            <person name="Dong C."/>
            <person name="Wang J."/>
            <person name="Liao Y."/>
            <person name="Shao Z."/>
        </authorList>
    </citation>
    <scope>NUCLEOTIDE SEQUENCE [LARGE SCALE GENOMIC DNA]</scope>
    <source>
        <strain evidence="2 3">22II1-22F38</strain>
    </source>
</reference>
<dbReference type="STRING" id="1280948.HY36_11245"/>
<sequence>MLTRRSALLCGLAMPLAPAQLFKETLPWPTRLVNSARRQIGVTRTYDPAYVQLDYPMGDIPRDRGVCTDVIIRAYRDAFQIDLQKLVHEDMMEAFNSYPAIWGLTRPDRNIDHRRVPNLERFIERYGSALSTPSKVTDWKAGDLYTMRYKGSLPHIGIVSDRTSYSGTPLVIHNIGWGTSEDDIIGRFDFERRFRLSPMSLI</sequence>
<dbReference type="GeneID" id="92500917"/>
<evidence type="ECO:0008006" key="4">
    <source>
        <dbReference type="Google" id="ProtNLM"/>
    </source>
</evidence>
<dbReference type="eggNOG" id="COG3738">
    <property type="taxonomic scope" value="Bacteria"/>
</dbReference>
<dbReference type="InterPro" id="IPR009706">
    <property type="entry name" value="DUF1287"/>
</dbReference>
<feature type="signal peptide" evidence="1">
    <location>
        <begin position="1"/>
        <end position="19"/>
    </location>
</feature>
<proteinExistence type="predicted"/>
<keyword evidence="1" id="KW-0732">Signal</keyword>
<dbReference type="EMBL" id="AWFH01000062">
    <property type="protein sequence ID" value="KCZ58075.1"/>
    <property type="molecule type" value="Genomic_DNA"/>
</dbReference>
<evidence type="ECO:0000313" key="3">
    <source>
        <dbReference type="Proteomes" id="UP000024547"/>
    </source>
</evidence>
<organism evidence="2 3">
    <name type="scientific">Hyphomonas atlantica</name>
    <dbReference type="NCBI Taxonomy" id="1280948"/>
    <lineage>
        <taxon>Bacteria</taxon>
        <taxon>Pseudomonadati</taxon>
        <taxon>Pseudomonadota</taxon>
        <taxon>Alphaproteobacteria</taxon>
        <taxon>Hyphomonadales</taxon>
        <taxon>Hyphomonadaceae</taxon>
        <taxon>Hyphomonas</taxon>
    </lineage>
</organism>
<name>A0A059DWE3_9PROT</name>
<accession>A0A059DWE3</accession>
<comment type="caution">
    <text evidence="2">The sequence shown here is derived from an EMBL/GenBank/DDBJ whole genome shotgun (WGS) entry which is preliminary data.</text>
</comment>
<dbReference type="PIRSF" id="PIRSF011444">
    <property type="entry name" value="DUF1287"/>
    <property type="match status" value="1"/>
</dbReference>
<dbReference type="Pfam" id="PF06940">
    <property type="entry name" value="DUF1287"/>
    <property type="match status" value="1"/>
</dbReference>
<evidence type="ECO:0000313" key="2">
    <source>
        <dbReference type="EMBL" id="KCZ58075.1"/>
    </source>
</evidence>
<dbReference type="RefSeq" id="WP_035555237.1">
    <property type="nucleotide sequence ID" value="NZ_AWFH01000062.1"/>
</dbReference>
<dbReference type="Proteomes" id="UP000024547">
    <property type="component" value="Unassembled WGS sequence"/>
</dbReference>